<feature type="region of interest" description="Disordered" evidence="1">
    <location>
        <begin position="1"/>
        <end position="42"/>
    </location>
</feature>
<feature type="compositionally biased region" description="Acidic residues" evidence="1">
    <location>
        <begin position="15"/>
        <end position="35"/>
    </location>
</feature>
<sequence>SDDDFSEEDKYIPPSDDEETSSADLSESSEQDETTAQDSNRGAALPQASSWSLYTNNLPEFPVLTFSVSNPGSQIGPSNLQFELQFFQLFFTDQLIGEIVNETNRYASEKISSAEPLAKNSIWKSWEDVTVDEFKAFLGVLINMALNPKSDIKEYFSKEILKMPFFRLVFTRTSFLQIFWMLHVSPPPQGPSGQPTRGSKVRNVVSYIDSKCREHFKPGPKTCVDESTVGFKGRVSLKCYNPQKPTK</sequence>
<protein>
    <submittedName>
        <fullName evidence="3">Putative piggybac transposable element-derived</fullName>
    </submittedName>
</protein>
<reference evidence="3" key="1">
    <citation type="journal article" date="2018" name="PLoS Negl. Trop. Dis.">
        <title>Sialome diversity of ticks revealed by RNAseq of single tick salivary glands.</title>
        <authorList>
            <person name="Perner J."/>
            <person name="Kropackova S."/>
            <person name="Kopacek P."/>
            <person name="Ribeiro J.M."/>
        </authorList>
    </citation>
    <scope>NUCLEOTIDE SEQUENCE</scope>
    <source>
        <strain evidence="3">Siblings of single egg batch collected in Ceske Budejovice</strain>
        <tissue evidence="3">Salivary glands</tissue>
    </source>
</reference>
<dbReference type="EMBL" id="GEGO01005256">
    <property type="protein sequence ID" value="JAR90148.1"/>
    <property type="molecule type" value="Transcribed_RNA"/>
</dbReference>
<feature type="domain" description="PiggyBac transposable element-derived protein" evidence="2">
    <location>
        <begin position="85"/>
        <end position="247"/>
    </location>
</feature>
<name>A0A147BHB1_IXORI</name>
<accession>A0A147BHB1</accession>
<evidence type="ECO:0000313" key="3">
    <source>
        <dbReference type="EMBL" id="JAR90148.1"/>
    </source>
</evidence>
<organism evidence="3">
    <name type="scientific">Ixodes ricinus</name>
    <name type="common">Common tick</name>
    <name type="synonym">Acarus ricinus</name>
    <dbReference type="NCBI Taxonomy" id="34613"/>
    <lineage>
        <taxon>Eukaryota</taxon>
        <taxon>Metazoa</taxon>
        <taxon>Ecdysozoa</taxon>
        <taxon>Arthropoda</taxon>
        <taxon>Chelicerata</taxon>
        <taxon>Arachnida</taxon>
        <taxon>Acari</taxon>
        <taxon>Parasitiformes</taxon>
        <taxon>Ixodida</taxon>
        <taxon>Ixodoidea</taxon>
        <taxon>Ixodidae</taxon>
        <taxon>Ixodinae</taxon>
        <taxon>Ixodes</taxon>
    </lineage>
</organism>
<proteinExistence type="predicted"/>
<evidence type="ECO:0000256" key="1">
    <source>
        <dbReference type="SAM" id="MobiDB-lite"/>
    </source>
</evidence>
<dbReference type="PANTHER" id="PTHR46599">
    <property type="entry name" value="PIGGYBAC TRANSPOSABLE ELEMENT-DERIVED PROTEIN 4"/>
    <property type="match status" value="1"/>
</dbReference>
<dbReference type="PANTHER" id="PTHR46599:SF3">
    <property type="entry name" value="PIGGYBAC TRANSPOSABLE ELEMENT-DERIVED PROTEIN 4"/>
    <property type="match status" value="1"/>
</dbReference>
<evidence type="ECO:0000259" key="2">
    <source>
        <dbReference type="Pfam" id="PF13843"/>
    </source>
</evidence>
<dbReference type="InterPro" id="IPR029526">
    <property type="entry name" value="PGBD"/>
</dbReference>
<dbReference type="Pfam" id="PF13843">
    <property type="entry name" value="DDE_Tnp_1_7"/>
    <property type="match status" value="1"/>
</dbReference>
<feature type="non-terminal residue" evidence="3">
    <location>
        <position position="1"/>
    </location>
</feature>
<dbReference type="AlphaFoldDB" id="A0A147BHB1"/>